<dbReference type="GO" id="GO:0005739">
    <property type="term" value="C:mitochondrion"/>
    <property type="evidence" value="ECO:0007669"/>
    <property type="project" value="TreeGrafter"/>
</dbReference>
<evidence type="ECO:0000259" key="6">
    <source>
        <dbReference type="PROSITE" id="PS50072"/>
    </source>
</evidence>
<feature type="compositionally biased region" description="Basic and acidic residues" evidence="5">
    <location>
        <begin position="388"/>
        <end position="416"/>
    </location>
</feature>
<evidence type="ECO:0000256" key="1">
    <source>
        <dbReference type="ARBA" id="ARBA00000971"/>
    </source>
</evidence>
<dbReference type="GO" id="GO:0006457">
    <property type="term" value="P:protein folding"/>
    <property type="evidence" value="ECO:0007669"/>
    <property type="project" value="TreeGrafter"/>
</dbReference>
<feature type="region of interest" description="Disordered" evidence="5">
    <location>
        <begin position="188"/>
        <end position="545"/>
    </location>
</feature>
<feature type="compositionally biased region" description="Basic and acidic residues" evidence="5">
    <location>
        <begin position="290"/>
        <end position="306"/>
    </location>
</feature>
<gene>
    <name evidence="8" type="primary">LOC100904701</name>
</gene>
<dbReference type="GO" id="GO:0003755">
    <property type="term" value="F:peptidyl-prolyl cis-trans isomerase activity"/>
    <property type="evidence" value="ECO:0007669"/>
    <property type="project" value="UniProtKB-KW"/>
</dbReference>
<organism evidence="7 8">
    <name type="scientific">Galendromus occidentalis</name>
    <name type="common">western predatory mite</name>
    <dbReference type="NCBI Taxonomy" id="34638"/>
    <lineage>
        <taxon>Eukaryota</taxon>
        <taxon>Metazoa</taxon>
        <taxon>Ecdysozoa</taxon>
        <taxon>Arthropoda</taxon>
        <taxon>Chelicerata</taxon>
        <taxon>Arachnida</taxon>
        <taxon>Acari</taxon>
        <taxon>Parasitiformes</taxon>
        <taxon>Mesostigmata</taxon>
        <taxon>Gamasina</taxon>
        <taxon>Phytoseioidea</taxon>
        <taxon>Phytoseiidae</taxon>
        <taxon>Typhlodrominae</taxon>
        <taxon>Galendromus</taxon>
    </lineage>
</organism>
<keyword evidence="4 8" id="KW-0413">Isomerase</keyword>
<sequence>MTVDSSPEMARKKQKTKHIERQRTFFDVSIGSKSAGRIVFELFCDIAPRTCENFRALCTGENGIGATTKMPLHYKGVKFHRVIKRFMVQSGDFSKGDGSGGESIYGGQFDDETFALKHDQPYLLSMANRGANTNGSQFFITTVATPHLDGIHVVFGKVIKGQEIVKQIENSAVDRNSKPLDEIVIEHCGQLQKKKSSKEEKKKSSKKARARSESESSSSSNHSSASGSGGSSEAEGPPGKKSKSSKASGSSESKRDAYVTQEAGVIILPEEIPEVPMNKFLMRGAPQIVPDDHRRRDRGRDRDRKPTTTKSGRKCRGRGNMRFRTPPGSESDRSRSRTPPHWRSAMRSDNRRTNNAATSWGPSEEEIAEKANKGSRADDSWQKAGSSWRDRQGQGDDGRRGRRRDWDNPRRDAHDDSDNEDVEDSPPRSGLRSTIVSVVKRNEPQAATSLDHESPTNRARSTIQVVLPPADCDEKNSEVPPEETGASEKSRDSLERRRQNSSRSPERKDSGEKSPKRKRRDRSRSTPRRRRGSRSRSRSRDRRAR</sequence>
<evidence type="ECO:0000256" key="4">
    <source>
        <dbReference type="ARBA" id="ARBA00023235"/>
    </source>
</evidence>
<feature type="compositionally biased region" description="Low complexity" evidence="5">
    <location>
        <begin position="215"/>
        <end position="251"/>
    </location>
</feature>
<evidence type="ECO:0000313" key="8">
    <source>
        <dbReference type="RefSeq" id="XP_018494124.2"/>
    </source>
</evidence>
<dbReference type="GeneID" id="100904701"/>
<dbReference type="PANTHER" id="PTHR11071:SF565">
    <property type="entry name" value="MOCA-CYP, ISOFORM A"/>
    <property type="match status" value="1"/>
</dbReference>
<evidence type="ECO:0000256" key="2">
    <source>
        <dbReference type="ARBA" id="ARBA00013194"/>
    </source>
</evidence>
<dbReference type="PROSITE" id="PS50072">
    <property type="entry name" value="CSA_PPIASE_2"/>
    <property type="match status" value="1"/>
</dbReference>
<feature type="compositionally biased region" description="Basic and acidic residues" evidence="5">
    <location>
        <begin position="368"/>
        <end position="381"/>
    </location>
</feature>
<keyword evidence="3" id="KW-0697">Rotamase</keyword>
<evidence type="ECO:0000256" key="5">
    <source>
        <dbReference type="SAM" id="MobiDB-lite"/>
    </source>
</evidence>
<reference evidence="8" key="1">
    <citation type="submission" date="2025-08" db="UniProtKB">
        <authorList>
            <consortium name="RefSeq"/>
        </authorList>
    </citation>
    <scope>IDENTIFICATION</scope>
</reference>
<dbReference type="EC" id="5.2.1.8" evidence="2"/>
<feature type="domain" description="PPIase cyclophilin-type" evidence="6">
    <location>
        <begin position="25"/>
        <end position="190"/>
    </location>
</feature>
<comment type="catalytic activity">
    <reaction evidence="1">
        <text>[protein]-peptidylproline (omega=180) = [protein]-peptidylproline (omega=0)</text>
        <dbReference type="Rhea" id="RHEA:16237"/>
        <dbReference type="Rhea" id="RHEA-COMP:10747"/>
        <dbReference type="Rhea" id="RHEA-COMP:10748"/>
        <dbReference type="ChEBI" id="CHEBI:83833"/>
        <dbReference type="ChEBI" id="CHEBI:83834"/>
        <dbReference type="EC" id="5.2.1.8"/>
    </reaction>
</comment>
<name>A0AAJ7P970_9ACAR</name>
<feature type="compositionally biased region" description="Basic residues" evidence="5">
    <location>
        <begin position="311"/>
        <end position="321"/>
    </location>
</feature>
<dbReference type="SUPFAM" id="SSF50891">
    <property type="entry name" value="Cyclophilin-like"/>
    <property type="match status" value="1"/>
</dbReference>
<dbReference type="RefSeq" id="XP_018494124.2">
    <property type="nucleotide sequence ID" value="XM_018638608.2"/>
</dbReference>
<dbReference type="Pfam" id="PF00160">
    <property type="entry name" value="Pro_isomerase"/>
    <property type="match status" value="1"/>
</dbReference>
<feature type="compositionally biased region" description="Basic residues" evidence="5">
    <location>
        <begin position="515"/>
        <end position="545"/>
    </location>
</feature>
<protein>
    <recommendedName>
        <fullName evidence="2">peptidylprolyl isomerase</fullName>
        <ecNumber evidence="2">5.2.1.8</ecNumber>
    </recommendedName>
</protein>
<proteinExistence type="predicted"/>
<dbReference type="FunFam" id="2.40.100.10:FF:000005">
    <property type="entry name" value="Peptidyl-prolyl cis-trans isomerase G"/>
    <property type="match status" value="1"/>
</dbReference>
<keyword evidence="7" id="KW-1185">Reference proteome</keyword>
<dbReference type="PRINTS" id="PR00153">
    <property type="entry name" value="CSAPPISMRASE"/>
</dbReference>
<dbReference type="GO" id="GO:0016018">
    <property type="term" value="F:cyclosporin A binding"/>
    <property type="evidence" value="ECO:0007669"/>
    <property type="project" value="TreeGrafter"/>
</dbReference>
<evidence type="ECO:0000313" key="7">
    <source>
        <dbReference type="Proteomes" id="UP000694867"/>
    </source>
</evidence>
<dbReference type="Proteomes" id="UP000694867">
    <property type="component" value="Unplaced"/>
</dbReference>
<dbReference type="InterPro" id="IPR002130">
    <property type="entry name" value="Cyclophilin-type_PPIase_dom"/>
</dbReference>
<accession>A0AAJ7P970</accession>
<dbReference type="AlphaFoldDB" id="A0AAJ7P970"/>
<dbReference type="KEGG" id="goe:100904701"/>
<dbReference type="Gene3D" id="2.40.100.10">
    <property type="entry name" value="Cyclophilin-like"/>
    <property type="match status" value="1"/>
</dbReference>
<feature type="compositionally biased region" description="Basic and acidic residues" evidence="5">
    <location>
        <begin position="486"/>
        <end position="514"/>
    </location>
</feature>
<evidence type="ECO:0000256" key="3">
    <source>
        <dbReference type="ARBA" id="ARBA00023110"/>
    </source>
</evidence>
<dbReference type="PROSITE" id="PS50890">
    <property type="entry name" value="PUA"/>
    <property type="match status" value="1"/>
</dbReference>
<dbReference type="PANTHER" id="PTHR11071">
    <property type="entry name" value="PEPTIDYL-PROLYL CIS-TRANS ISOMERASE"/>
    <property type="match status" value="1"/>
</dbReference>
<dbReference type="InterPro" id="IPR029000">
    <property type="entry name" value="Cyclophilin-like_dom_sf"/>
</dbReference>